<dbReference type="Gene3D" id="3.40.50.2300">
    <property type="match status" value="2"/>
</dbReference>
<dbReference type="SMART" id="SM00354">
    <property type="entry name" value="HTH_LACI"/>
    <property type="match status" value="1"/>
</dbReference>
<gene>
    <name evidence="5" type="ORF">C8P63_101178</name>
</gene>
<protein>
    <submittedName>
        <fullName evidence="5">LacI family transcriptional regulator</fullName>
    </submittedName>
</protein>
<dbReference type="Pfam" id="PF13377">
    <property type="entry name" value="Peripla_BP_3"/>
    <property type="match status" value="1"/>
</dbReference>
<dbReference type="SUPFAM" id="SSF47413">
    <property type="entry name" value="lambda repressor-like DNA-binding domains"/>
    <property type="match status" value="1"/>
</dbReference>
<dbReference type="RefSeq" id="WP_108021440.1">
    <property type="nucleotide sequence ID" value="NZ_QBKR01000001.1"/>
</dbReference>
<dbReference type="PRINTS" id="PR00036">
    <property type="entry name" value="HTHLACI"/>
</dbReference>
<dbReference type="InterPro" id="IPR000843">
    <property type="entry name" value="HTH_LacI"/>
</dbReference>
<evidence type="ECO:0000256" key="2">
    <source>
        <dbReference type="ARBA" id="ARBA00023125"/>
    </source>
</evidence>
<name>A0A2T6C9L2_9BACL</name>
<dbReference type="InterPro" id="IPR046335">
    <property type="entry name" value="LacI/GalR-like_sensor"/>
</dbReference>
<dbReference type="GO" id="GO:0000976">
    <property type="term" value="F:transcription cis-regulatory region binding"/>
    <property type="evidence" value="ECO:0007669"/>
    <property type="project" value="TreeGrafter"/>
</dbReference>
<dbReference type="OrthoDB" id="9775106at2"/>
<dbReference type="CDD" id="cd01392">
    <property type="entry name" value="HTH_LacI"/>
    <property type="match status" value="1"/>
</dbReference>
<dbReference type="SUPFAM" id="SSF53822">
    <property type="entry name" value="Periplasmic binding protein-like I"/>
    <property type="match status" value="1"/>
</dbReference>
<evidence type="ECO:0000256" key="1">
    <source>
        <dbReference type="ARBA" id="ARBA00023015"/>
    </source>
</evidence>
<evidence type="ECO:0000313" key="5">
    <source>
        <dbReference type="EMBL" id="PTX64956.1"/>
    </source>
</evidence>
<dbReference type="PANTHER" id="PTHR30146">
    <property type="entry name" value="LACI-RELATED TRANSCRIPTIONAL REPRESSOR"/>
    <property type="match status" value="1"/>
</dbReference>
<dbReference type="PROSITE" id="PS50932">
    <property type="entry name" value="HTH_LACI_2"/>
    <property type="match status" value="1"/>
</dbReference>
<dbReference type="Proteomes" id="UP000244240">
    <property type="component" value="Unassembled WGS sequence"/>
</dbReference>
<reference evidence="5 6" key="1">
    <citation type="submission" date="2018-04" db="EMBL/GenBank/DDBJ databases">
        <title>Genomic Encyclopedia of Archaeal and Bacterial Type Strains, Phase II (KMG-II): from individual species to whole genera.</title>
        <authorList>
            <person name="Goeker M."/>
        </authorList>
    </citation>
    <scope>NUCLEOTIDE SEQUENCE [LARGE SCALE GENOMIC DNA]</scope>
    <source>
        <strain evidence="5 6">DSM 45787</strain>
    </source>
</reference>
<dbReference type="InterPro" id="IPR028082">
    <property type="entry name" value="Peripla_BP_I"/>
</dbReference>
<feature type="domain" description="HTH lacI-type" evidence="4">
    <location>
        <begin position="2"/>
        <end position="56"/>
    </location>
</feature>
<dbReference type="InterPro" id="IPR010982">
    <property type="entry name" value="Lambda_DNA-bd_dom_sf"/>
</dbReference>
<evidence type="ECO:0000313" key="6">
    <source>
        <dbReference type="Proteomes" id="UP000244240"/>
    </source>
</evidence>
<dbReference type="AlphaFoldDB" id="A0A2T6C9L2"/>
<evidence type="ECO:0000256" key="3">
    <source>
        <dbReference type="ARBA" id="ARBA00023163"/>
    </source>
</evidence>
<keyword evidence="3" id="KW-0804">Transcription</keyword>
<dbReference type="GO" id="GO:0003700">
    <property type="term" value="F:DNA-binding transcription factor activity"/>
    <property type="evidence" value="ECO:0007669"/>
    <property type="project" value="TreeGrafter"/>
</dbReference>
<dbReference type="Pfam" id="PF00356">
    <property type="entry name" value="LacI"/>
    <property type="match status" value="1"/>
</dbReference>
<keyword evidence="6" id="KW-1185">Reference proteome</keyword>
<accession>A0A2T6C9L2</accession>
<dbReference type="EMBL" id="QBKR01000001">
    <property type="protein sequence ID" value="PTX64956.1"/>
    <property type="molecule type" value="Genomic_DNA"/>
</dbReference>
<organism evidence="5 6">
    <name type="scientific">Melghirimyces profundicolus</name>
    <dbReference type="NCBI Taxonomy" id="1242148"/>
    <lineage>
        <taxon>Bacteria</taxon>
        <taxon>Bacillati</taxon>
        <taxon>Bacillota</taxon>
        <taxon>Bacilli</taxon>
        <taxon>Bacillales</taxon>
        <taxon>Thermoactinomycetaceae</taxon>
        <taxon>Melghirimyces</taxon>
    </lineage>
</organism>
<keyword evidence="1" id="KW-0805">Transcription regulation</keyword>
<sequence>MATIKDVAKLAGVSISTVSLTLNQHPNVSPETRKKVWKAARELQYQPNGIAKDLKSVRTKTVGLVLSDLSGPFYSELIRGIQEVTTANGYDLVAMSAIGGSGSPARYIREKRTDGMIILAHDIDSHLISQAGREKFPIMVLDRKLESDHVFSVTVDNRKGAYEAGEHLIRSGYRKIAYLAGPNDSTDNAERFAGFKEAMESHGLEVTPKWYIQGGFTKQGGYRAVKLLAAQHILPEAFFAGNDEMAMGAMEALTELGIRVPADVAVVGFDDIELAAYMRPPLTTVRQPMFDMGYTAATLLFRLLDGDRSVRSVVLDTELIVRESCGSK</sequence>
<dbReference type="CDD" id="cd06267">
    <property type="entry name" value="PBP1_LacI_sugar_binding-like"/>
    <property type="match status" value="1"/>
</dbReference>
<comment type="caution">
    <text evidence="5">The sequence shown here is derived from an EMBL/GenBank/DDBJ whole genome shotgun (WGS) entry which is preliminary data.</text>
</comment>
<dbReference type="Gene3D" id="1.10.260.40">
    <property type="entry name" value="lambda repressor-like DNA-binding domains"/>
    <property type="match status" value="1"/>
</dbReference>
<keyword evidence="2" id="KW-0238">DNA-binding</keyword>
<proteinExistence type="predicted"/>
<evidence type="ECO:0000259" key="4">
    <source>
        <dbReference type="PROSITE" id="PS50932"/>
    </source>
</evidence>
<dbReference type="PANTHER" id="PTHR30146:SF109">
    <property type="entry name" value="HTH-TYPE TRANSCRIPTIONAL REGULATOR GALS"/>
    <property type="match status" value="1"/>
</dbReference>